<evidence type="ECO:0000256" key="1">
    <source>
        <dbReference type="ARBA" id="ARBA00001974"/>
    </source>
</evidence>
<dbReference type="InterPro" id="IPR013786">
    <property type="entry name" value="AcylCoA_DH/ox_N"/>
</dbReference>
<evidence type="ECO:0000256" key="3">
    <source>
        <dbReference type="ARBA" id="ARBA00022630"/>
    </source>
</evidence>
<comment type="cofactor">
    <cofactor evidence="1 6">
        <name>FAD</name>
        <dbReference type="ChEBI" id="CHEBI:57692"/>
    </cofactor>
</comment>
<dbReference type="Proteomes" id="UP000222056">
    <property type="component" value="Unassembled WGS sequence"/>
</dbReference>
<evidence type="ECO:0000313" key="11">
    <source>
        <dbReference type="Proteomes" id="UP000222056"/>
    </source>
</evidence>
<dbReference type="Pfam" id="PF02771">
    <property type="entry name" value="Acyl-CoA_dh_N"/>
    <property type="match status" value="1"/>
</dbReference>
<evidence type="ECO:0000259" key="9">
    <source>
        <dbReference type="Pfam" id="PF02771"/>
    </source>
</evidence>
<protein>
    <submittedName>
        <fullName evidence="10">Acyl-CoA dehydrogenase</fullName>
    </submittedName>
</protein>
<dbReference type="Pfam" id="PF02770">
    <property type="entry name" value="Acyl-CoA_dh_M"/>
    <property type="match status" value="1"/>
</dbReference>
<feature type="domain" description="Acyl-CoA dehydrogenase/oxidase C-terminal" evidence="7">
    <location>
        <begin position="229"/>
        <end position="377"/>
    </location>
</feature>
<dbReference type="SUPFAM" id="SSF47203">
    <property type="entry name" value="Acyl-CoA dehydrogenase C-terminal domain-like"/>
    <property type="match status" value="1"/>
</dbReference>
<dbReference type="PANTHER" id="PTHR43884:SF12">
    <property type="entry name" value="ISOVALERYL-COA DEHYDROGENASE, MITOCHONDRIAL-RELATED"/>
    <property type="match status" value="1"/>
</dbReference>
<keyword evidence="11" id="KW-1185">Reference proteome</keyword>
<dbReference type="AlphaFoldDB" id="A0A1H6FQY5"/>
<dbReference type="RefSeq" id="WP_093116821.1">
    <property type="nucleotide sequence ID" value="NZ_FNWJ01000001.1"/>
</dbReference>
<evidence type="ECO:0000259" key="8">
    <source>
        <dbReference type="Pfam" id="PF02770"/>
    </source>
</evidence>
<dbReference type="InterPro" id="IPR006091">
    <property type="entry name" value="Acyl-CoA_Oxase/DH_mid-dom"/>
</dbReference>
<dbReference type="Gene3D" id="1.20.140.10">
    <property type="entry name" value="Butyryl-CoA Dehydrogenase, subunit A, domain 3"/>
    <property type="match status" value="1"/>
</dbReference>
<comment type="similarity">
    <text evidence="2 6">Belongs to the acyl-CoA dehydrogenase family.</text>
</comment>
<dbReference type="PROSITE" id="PS00073">
    <property type="entry name" value="ACYL_COA_DH_2"/>
    <property type="match status" value="1"/>
</dbReference>
<dbReference type="PIRSF" id="PIRSF016578">
    <property type="entry name" value="HsaA"/>
    <property type="match status" value="1"/>
</dbReference>
<dbReference type="GO" id="GO:0050660">
    <property type="term" value="F:flavin adenine dinucleotide binding"/>
    <property type="evidence" value="ECO:0007669"/>
    <property type="project" value="InterPro"/>
</dbReference>
<dbReference type="SUPFAM" id="SSF56645">
    <property type="entry name" value="Acyl-CoA dehydrogenase NM domain-like"/>
    <property type="match status" value="1"/>
</dbReference>
<evidence type="ECO:0000256" key="4">
    <source>
        <dbReference type="ARBA" id="ARBA00022827"/>
    </source>
</evidence>
<dbReference type="Gene3D" id="1.10.540.10">
    <property type="entry name" value="Acyl-CoA dehydrogenase/oxidase, N-terminal domain"/>
    <property type="match status" value="1"/>
</dbReference>
<dbReference type="EMBL" id="FNWJ01000001">
    <property type="protein sequence ID" value="SEH12263.1"/>
    <property type="molecule type" value="Genomic_DNA"/>
</dbReference>
<keyword evidence="4 6" id="KW-0274">FAD</keyword>
<keyword evidence="5 6" id="KW-0560">Oxidoreductase</keyword>
<dbReference type="Gene3D" id="2.40.110.10">
    <property type="entry name" value="Butyryl-CoA Dehydrogenase, subunit A, domain 2"/>
    <property type="match status" value="1"/>
</dbReference>
<dbReference type="Pfam" id="PF00441">
    <property type="entry name" value="Acyl-CoA_dh_1"/>
    <property type="match status" value="1"/>
</dbReference>
<proteinExistence type="inferred from homology"/>
<name>A0A1H6FQY5_THEAL</name>
<dbReference type="FunFam" id="1.20.140.10:FF:000011">
    <property type="entry name" value="Medium-chain specific acyl-CoA dehydrogenase, mitochondrial"/>
    <property type="match status" value="1"/>
</dbReference>
<dbReference type="OrthoDB" id="2769798at2"/>
<dbReference type="InterPro" id="IPR009100">
    <property type="entry name" value="AcylCoA_DH/oxidase_NM_dom_sf"/>
</dbReference>
<dbReference type="InterPro" id="IPR037069">
    <property type="entry name" value="AcylCoA_DH/ox_N_sf"/>
</dbReference>
<feature type="domain" description="Acyl-CoA oxidase/dehydrogenase middle" evidence="8">
    <location>
        <begin position="122"/>
        <end position="217"/>
    </location>
</feature>
<dbReference type="PANTHER" id="PTHR43884">
    <property type="entry name" value="ACYL-COA DEHYDROGENASE"/>
    <property type="match status" value="1"/>
</dbReference>
<dbReference type="InterPro" id="IPR009075">
    <property type="entry name" value="AcylCo_DH/oxidase_C"/>
</dbReference>
<dbReference type="GO" id="GO:0003995">
    <property type="term" value="F:acyl-CoA dehydrogenase activity"/>
    <property type="evidence" value="ECO:0007669"/>
    <property type="project" value="InterPro"/>
</dbReference>
<accession>A0A1H6FQY5</accession>
<dbReference type="FunFam" id="2.40.110.10:FF:000001">
    <property type="entry name" value="Acyl-CoA dehydrogenase, mitochondrial"/>
    <property type="match status" value="1"/>
</dbReference>
<dbReference type="InterPro" id="IPR006089">
    <property type="entry name" value="Acyl-CoA_DH_CS"/>
</dbReference>
<organism evidence="10 11">
    <name type="scientific">Thermoleophilum album</name>
    <dbReference type="NCBI Taxonomy" id="29539"/>
    <lineage>
        <taxon>Bacteria</taxon>
        <taxon>Bacillati</taxon>
        <taxon>Actinomycetota</taxon>
        <taxon>Thermoleophilia</taxon>
        <taxon>Thermoleophilales</taxon>
        <taxon>Thermoleophilaceae</taxon>
        <taxon>Thermoleophilum</taxon>
    </lineage>
</organism>
<reference evidence="11" key="1">
    <citation type="submission" date="2016-10" db="EMBL/GenBank/DDBJ databases">
        <authorList>
            <person name="Varghese N."/>
            <person name="Submissions S."/>
        </authorList>
    </citation>
    <scope>NUCLEOTIDE SEQUENCE [LARGE SCALE GENOMIC DNA]</scope>
    <source>
        <strain evidence="11">ATCC 35263</strain>
    </source>
</reference>
<dbReference type="PROSITE" id="PS00072">
    <property type="entry name" value="ACYL_COA_DH_1"/>
    <property type="match status" value="1"/>
</dbReference>
<evidence type="ECO:0000256" key="5">
    <source>
        <dbReference type="ARBA" id="ARBA00023002"/>
    </source>
</evidence>
<dbReference type="FunFam" id="1.10.540.10:FF:000026">
    <property type="entry name" value="Acyl-CoA dehydrogenase medium chain"/>
    <property type="match status" value="1"/>
</dbReference>
<evidence type="ECO:0000256" key="6">
    <source>
        <dbReference type="RuleBase" id="RU362125"/>
    </source>
</evidence>
<evidence type="ECO:0000313" key="10">
    <source>
        <dbReference type="EMBL" id="SEH12263.1"/>
    </source>
</evidence>
<sequence>MVDFTLTDEQKEIQRLAHEFAEKEIRPKAWDYDRDATWPQDIIEKAFEVGLMNSHIPEEYGGPGLDYLTGCLIEEELGWGCSGIGTSLMCNGLASAPVLIAGSEEIKKHYLGMLTEEPKLASFCLTEPDAGSDVSSMRTTAVKKGDHYVINGTKCFITNGSHASWYTVYAKTDKDAGHRGISAFVVPRDADGVVVDKKEDKLGQRASDTAMISFHDVAVPAKNLLGEENKGFKLAMMTLDRTRPGVAAMAVGIARAAFEFAVEYAKERIQFGVPIAMHQAIQFMIADMATKVEAARLLTWKAASLLDQGKRNTLVASHAKRFAADSAMEVTVDAVQVYGGYGFIKEYPVEKLMRDAKIMQLYEGTSQIQRLVIAREVLMPRRIEEPQREPAAASA</sequence>
<keyword evidence="3 6" id="KW-0285">Flavoprotein</keyword>
<evidence type="ECO:0000259" key="7">
    <source>
        <dbReference type="Pfam" id="PF00441"/>
    </source>
</evidence>
<dbReference type="InterPro" id="IPR046373">
    <property type="entry name" value="Acyl-CoA_Oxase/DH_mid-dom_sf"/>
</dbReference>
<gene>
    <name evidence="10" type="ORF">SAMN02745716_1034</name>
</gene>
<dbReference type="STRING" id="29539.SAMN02745716_1034"/>
<dbReference type="InterPro" id="IPR036250">
    <property type="entry name" value="AcylCo_DH-like_C"/>
</dbReference>
<feature type="domain" description="Acyl-CoA dehydrogenase/oxidase N-terminal" evidence="9">
    <location>
        <begin position="7"/>
        <end position="115"/>
    </location>
</feature>
<evidence type="ECO:0000256" key="2">
    <source>
        <dbReference type="ARBA" id="ARBA00009347"/>
    </source>
</evidence>